<comment type="caution">
    <text evidence="4">The sequence shown here is derived from an EMBL/GenBank/DDBJ whole genome shotgun (WGS) entry which is preliminary data.</text>
</comment>
<dbReference type="Pfam" id="PF19040">
    <property type="entry name" value="SGNH"/>
    <property type="match status" value="1"/>
</dbReference>
<dbReference type="PANTHER" id="PTHR23028:SF53">
    <property type="entry name" value="ACYL_TRANSF_3 DOMAIN-CONTAINING PROTEIN"/>
    <property type="match status" value="1"/>
</dbReference>
<proteinExistence type="predicted"/>
<dbReference type="PANTHER" id="PTHR23028">
    <property type="entry name" value="ACETYLTRANSFERASE"/>
    <property type="match status" value="1"/>
</dbReference>
<feature type="transmembrane region" description="Helical" evidence="1">
    <location>
        <begin position="190"/>
        <end position="212"/>
    </location>
</feature>
<feature type="transmembrane region" description="Helical" evidence="1">
    <location>
        <begin position="242"/>
        <end position="260"/>
    </location>
</feature>
<evidence type="ECO:0000259" key="3">
    <source>
        <dbReference type="Pfam" id="PF19040"/>
    </source>
</evidence>
<dbReference type="InterPro" id="IPR043968">
    <property type="entry name" value="SGNH"/>
</dbReference>
<name>A0ABV7EGX2_9SPHN</name>
<dbReference type="RefSeq" id="WP_336919628.1">
    <property type="nucleotide sequence ID" value="NZ_JBANRN010000011.1"/>
</dbReference>
<keyword evidence="5" id="KW-1185">Reference proteome</keyword>
<feature type="transmembrane region" description="Helical" evidence="1">
    <location>
        <begin position="164"/>
        <end position="184"/>
    </location>
</feature>
<feature type="transmembrane region" description="Helical" evidence="1">
    <location>
        <begin position="75"/>
        <end position="94"/>
    </location>
</feature>
<organism evidence="4 5">
    <name type="scientific">Alteraurantiacibacter lauratis</name>
    <dbReference type="NCBI Taxonomy" id="2054627"/>
    <lineage>
        <taxon>Bacteria</taxon>
        <taxon>Pseudomonadati</taxon>
        <taxon>Pseudomonadota</taxon>
        <taxon>Alphaproteobacteria</taxon>
        <taxon>Sphingomonadales</taxon>
        <taxon>Erythrobacteraceae</taxon>
        <taxon>Alteraurantiacibacter</taxon>
    </lineage>
</organism>
<dbReference type="Proteomes" id="UP001595378">
    <property type="component" value="Unassembled WGS sequence"/>
</dbReference>
<keyword evidence="4" id="KW-0012">Acyltransferase</keyword>
<feature type="transmembrane region" description="Helical" evidence="1">
    <location>
        <begin position="340"/>
        <end position="361"/>
    </location>
</feature>
<dbReference type="EC" id="2.3.1.-" evidence="4"/>
<reference evidence="5" key="1">
    <citation type="journal article" date="2019" name="Int. J. Syst. Evol. Microbiol.">
        <title>The Global Catalogue of Microorganisms (GCM) 10K type strain sequencing project: providing services to taxonomists for standard genome sequencing and annotation.</title>
        <authorList>
            <consortium name="The Broad Institute Genomics Platform"/>
            <consortium name="The Broad Institute Genome Sequencing Center for Infectious Disease"/>
            <person name="Wu L."/>
            <person name="Ma J."/>
        </authorList>
    </citation>
    <scope>NUCLEOTIDE SEQUENCE [LARGE SCALE GENOMIC DNA]</scope>
    <source>
        <strain evidence="5">KCTC 52606</strain>
    </source>
</reference>
<dbReference type="InterPro" id="IPR050879">
    <property type="entry name" value="Acyltransferase_3"/>
</dbReference>
<sequence length="625" mass="67307">MTEPAYRPEIDGLRAVAIIPVVLFHAKVPGFGGGFAGVDVFFVISGYLITRIIMGELAEGRFTLAGFFERRARRILPPVFPVLFATTIAAWAIFTADDFRQFAQSLAATALFGANFLFARSADYFTTQEGFTPLIHMWSLAVEEQFYLLFPLLLLTLWKFNRRLIGPAILVIAVGGLALAILAAPRHPLLAFYLLPTRMWELAAGALCALAIRHVRPHGALALAGLALITAGFALIGEATSVPGAMMLLPVGGTALVILFASPQNSAGRLLALRPLVGIGLVSFGLYLWHQPLFAFAQYQWVGALPGWVTAALIAASAALAVLSWALLEKPVRQRRTLRSRAALAAVCLSATLIAAAVGVAGNFRKIEPRSAAVMRQMDGARPAHFNQPLAIPDGASLPFILYGDSHAGQYYPAFVERLGNGALLSENGCLSAPGVNGWPDQPACARHVDRLVELATERQPPLVIWAQRWERELFDSATGQSLGALADRDGAELFAAIDRLLSRLPPQTRLVLVGNSPTAWAAGDAMYGGWLRCRAYLNAHCPDAYPAAMAEGRAESRLLAAYAARNPRVVYLDAAAPLCPDGRCIIREDETLLYWDGSHLTVAAARRVVNSLDARALAIPVPLP</sequence>
<feature type="transmembrane region" description="Helical" evidence="1">
    <location>
        <begin position="34"/>
        <end position="54"/>
    </location>
</feature>
<gene>
    <name evidence="4" type="ORF">ACFODK_09510</name>
</gene>
<feature type="domain" description="Acyltransferase 3" evidence="2">
    <location>
        <begin position="8"/>
        <end position="323"/>
    </location>
</feature>
<evidence type="ECO:0000313" key="5">
    <source>
        <dbReference type="Proteomes" id="UP001595378"/>
    </source>
</evidence>
<accession>A0ABV7EGX2</accession>
<protein>
    <submittedName>
        <fullName evidence="4">Acyltransferase family protein</fullName>
        <ecNumber evidence="4">2.3.1.-</ecNumber>
    </submittedName>
</protein>
<keyword evidence="4" id="KW-0808">Transferase</keyword>
<feature type="transmembrane region" description="Helical" evidence="1">
    <location>
        <begin position="135"/>
        <end position="157"/>
    </location>
</feature>
<feature type="transmembrane region" description="Helical" evidence="1">
    <location>
        <begin position="272"/>
        <end position="289"/>
    </location>
</feature>
<keyword evidence="1" id="KW-0472">Membrane</keyword>
<keyword evidence="1" id="KW-1133">Transmembrane helix</keyword>
<evidence type="ECO:0000259" key="2">
    <source>
        <dbReference type="Pfam" id="PF01757"/>
    </source>
</evidence>
<feature type="transmembrane region" description="Helical" evidence="1">
    <location>
        <begin position="219"/>
        <end position="236"/>
    </location>
</feature>
<evidence type="ECO:0000256" key="1">
    <source>
        <dbReference type="SAM" id="Phobius"/>
    </source>
</evidence>
<dbReference type="EMBL" id="JBHRSU010000030">
    <property type="protein sequence ID" value="MFC3101126.1"/>
    <property type="molecule type" value="Genomic_DNA"/>
</dbReference>
<feature type="transmembrane region" description="Helical" evidence="1">
    <location>
        <begin position="309"/>
        <end position="328"/>
    </location>
</feature>
<dbReference type="InterPro" id="IPR002656">
    <property type="entry name" value="Acyl_transf_3_dom"/>
</dbReference>
<dbReference type="GO" id="GO:0016746">
    <property type="term" value="F:acyltransferase activity"/>
    <property type="evidence" value="ECO:0007669"/>
    <property type="project" value="UniProtKB-KW"/>
</dbReference>
<dbReference type="Pfam" id="PF01757">
    <property type="entry name" value="Acyl_transf_3"/>
    <property type="match status" value="1"/>
</dbReference>
<evidence type="ECO:0000313" key="4">
    <source>
        <dbReference type="EMBL" id="MFC3101126.1"/>
    </source>
</evidence>
<keyword evidence="1" id="KW-0812">Transmembrane</keyword>
<feature type="domain" description="SGNH" evidence="3">
    <location>
        <begin position="392"/>
        <end position="611"/>
    </location>
</feature>